<evidence type="ECO:0000256" key="5">
    <source>
        <dbReference type="ARBA" id="ARBA00022741"/>
    </source>
</evidence>
<dbReference type="InterPro" id="IPR027417">
    <property type="entry name" value="P-loop_NTPase"/>
</dbReference>
<evidence type="ECO:0000256" key="7">
    <source>
        <dbReference type="ARBA" id="ARBA00022989"/>
    </source>
</evidence>
<dbReference type="RefSeq" id="WP_047941685.1">
    <property type="nucleotide sequence ID" value="NZ_JARTLH010000011.1"/>
</dbReference>
<dbReference type="InterPro" id="IPR002543">
    <property type="entry name" value="FtsK_dom"/>
</dbReference>
<proteinExistence type="predicted"/>
<keyword evidence="2" id="KW-1003">Cell membrane</keyword>
<evidence type="ECO:0000256" key="1">
    <source>
        <dbReference type="ARBA" id="ARBA00004651"/>
    </source>
</evidence>
<dbReference type="GO" id="GO:0003677">
    <property type="term" value="F:DNA binding"/>
    <property type="evidence" value="ECO:0007669"/>
    <property type="project" value="InterPro"/>
</dbReference>
<evidence type="ECO:0000313" key="12">
    <source>
        <dbReference type="EMBL" id="KLV26710.1"/>
    </source>
</evidence>
<dbReference type="EMBL" id="LDPH01000007">
    <property type="protein sequence ID" value="KLV26710.1"/>
    <property type="molecule type" value="Genomic_DNA"/>
</dbReference>
<dbReference type="InterPro" id="IPR023839">
    <property type="entry name" value="Firmicutes_EssC_C"/>
</dbReference>
<evidence type="ECO:0000256" key="8">
    <source>
        <dbReference type="ARBA" id="ARBA00023136"/>
    </source>
</evidence>
<dbReference type="SUPFAM" id="SSF52540">
    <property type="entry name" value="P-loop containing nucleoside triphosphate hydrolases"/>
    <property type="match status" value="3"/>
</dbReference>
<feature type="domain" description="FtsK" evidence="11">
    <location>
        <begin position="662"/>
        <end position="858"/>
    </location>
</feature>
<dbReference type="OrthoDB" id="9807790at2"/>
<evidence type="ECO:0000256" key="9">
    <source>
        <dbReference type="PROSITE-ProRule" id="PRU00289"/>
    </source>
</evidence>
<reference evidence="12 13" key="1">
    <citation type="submission" date="2015-05" db="EMBL/GenBank/DDBJ databases">
        <title>Whole genome sequence and identification of bacterial endophytes from Costus igneus.</title>
        <authorList>
            <person name="Lee Y.P."/>
            <person name="Gan H.M."/>
            <person name="Eng W."/>
            <person name="Wheatley M.S."/>
            <person name="Caraballo A."/>
            <person name="Polter S."/>
            <person name="Savka M.A."/>
            <person name="Hudson A.O."/>
        </authorList>
    </citation>
    <scope>NUCLEOTIDE SEQUENCE [LARGE SCALE GENOMIC DNA]</scope>
    <source>
        <strain evidence="12 13">RIT379</strain>
    </source>
</reference>
<keyword evidence="7 10" id="KW-1133">Transmembrane helix</keyword>
<evidence type="ECO:0000256" key="2">
    <source>
        <dbReference type="ARBA" id="ARBA00022475"/>
    </source>
</evidence>
<keyword evidence="4" id="KW-0677">Repeat</keyword>
<dbReference type="InterPro" id="IPR022206">
    <property type="entry name" value="Firmicutes_EssC_N"/>
</dbReference>
<protein>
    <submittedName>
        <fullName evidence="12">Cell division protein FtsK</fullName>
    </submittedName>
</protein>
<evidence type="ECO:0000256" key="4">
    <source>
        <dbReference type="ARBA" id="ARBA00022737"/>
    </source>
</evidence>
<keyword evidence="8 10" id="KW-0472">Membrane</keyword>
<feature type="transmembrane region" description="Helical" evidence="10">
    <location>
        <begin position="272"/>
        <end position="292"/>
    </location>
</feature>
<feature type="binding site" evidence="9">
    <location>
        <begin position="682"/>
        <end position="689"/>
    </location>
    <ligand>
        <name>ATP</name>
        <dbReference type="ChEBI" id="CHEBI:30616"/>
    </ligand>
</feature>
<sequence length="1495" mass="172072">MYTLFLFHEQTYYSIKLTKNSSITIGPEFGDNITLPSFPSSILVRVGEDDMATYTIDSTETVMETEKFYQLSQERQCLTLFMTSRKKLEKTYYIGNQSEVVCMVAPVSQDEVWHFDKKSIYIKKAHMQHGEKGLSLIKNHNHMEIISRDSTVYLNGHLVLDKQKLEVGDILFWNGIYVTLMDQDVIQIESFYEFESSLKEIYLPQSEMMKRYPNYRRTPRMLYELPKEKVQLSFPGQESIHSKRSLWLIILPPLVMLIVMGLVALLIPRGIFILISIVMFSMTIITSTVQYFKEKTTRKEQEERRKRVYSNYLEEKRSELESLASKQRQVLEFHFPSFERMKYLTEQISDRIWERSIDSKDFLQFRLGTGDVPASYQISVNSADLSNREMDELLERSKHLQKSYQHVKNLPITADLSKGSIGLIGKMSVLKGELHQIIGQLAFFHSYHDVRFLFIFHEDEYKYWEWMKWLPHFQIPQSFAKGFIYNEQTRDQLLSSIYELIRERDVEETDEKTRFAPHFVFIVTNQELLAEHVILEYLEGSHSHLGISAIFAGEAKESFSNNIHTLIRYVNGRQGDILIQNKAAVQIPFNLDNHALNGNEEYARMLKTLNHQVGITNSIPETVSFMEMLKVRDVDEIPIKENWLTNESAKTLAAPIGLKGKFDIVYLNLHEKAHGPHGLLAGTTGSGKSELLQTYILSLAVHYHPHEVAFLLIDYKGGGMAQPFRNMPHLLGTITNIEGSRNFSNRALASIKSELKRRQRLFDKYEVNHINDYTSMYKRGEIEEPLPHLFLISDEFAELKSEEPDFIKELVSAARIGRSLGVHLILATQKPGGVIDSQIWSNARFRIALKVQNAEDSREILKNSDAASLTVTGRGYLQVGNNEVYELFQSAWSGANYQEDSSQMEDEIAIVSDLGLIPLSELSIQEKTKVQVNSEIDVIVGKIEELQKELQLTKLSSPWLPPLSPRIYRPDYQPDENCRKINLAMIDDPEAQSQSIYPYTLLEDGNVGVFGTSGYGKTQSLITLLMGIAENYSPEEVHFYLMDFGNGGLMPLKQLPHVGELFLMDEQQKINKFMAILQNEINIRKQLFQQTEVSSISMYNQLSDETLPVWFIVIDNYDIVKEEMADLEAQINQFARDGQSLGIYMFFGATRVSSIRPSLMNNLKTKIVHYLMDHTEAYSILGRIPYEPEPIPGRAIIKKEGIYFTQILLSCIGDNDFDQLTELKASIQNLREKYESCRTPQRVPMLPKELTNISFKEYIKDENSVGLIPIGLDEESVQPVFVDFHAMNHFMILGQAQKGKTNVIKLLMNHAIQQGMEGIGIWDSINRGLAYLAEGDQVQYLTDRGTVAKWLESTEALLLERNRQYDKAILEGKALPFFTPLLFVIDGYGRLLQEIDNRMQEMIVRLMKNYSHLGFQIVVSGSTNELTKGYDPLTLEIKQIRQALLLMKKSEQSLYTLSYERKEPEIQPGYGYYVKNGLERKIQIPLVLMERKVYS</sequence>
<dbReference type="GO" id="GO:0051301">
    <property type="term" value="P:cell division"/>
    <property type="evidence" value="ECO:0007669"/>
    <property type="project" value="UniProtKB-KW"/>
</dbReference>
<evidence type="ECO:0000256" key="10">
    <source>
        <dbReference type="SAM" id="Phobius"/>
    </source>
</evidence>
<dbReference type="GO" id="GO:0005886">
    <property type="term" value="C:plasma membrane"/>
    <property type="evidence" value="ECO:0007669"/>
    <property type="project" value="UniProtKB-SubCell"/>
</dbReference>
<dbReference type="InterPro" id="IPR050206">
    <property type="entry name" value="FtsK/SpoIIIE/SftA"/>
</dbReference>
<dbReference type="NCBIfam" id="TIGR03928">
    <property type="entry name" value="T7_EssCb_Firm"/>
    <property type="match status" value="1"/>
</dbReference>
<feature type="domain" description="FtsK" evidence="11">
    <location>
        <begin position="993"/>
        <end position="1178"/>
    </location>
</feature>
<dbReference type="Pfam" id="PF12538">
    <property type="entry name" value="FtsK_SpoIIIE_N"/>
    <property type="match status" value="1"/>
</dbReference>
<keyword evidence="13" id="KW-1185">Reference proteome</keyword>
<keyword evidence="12" id="KW-0132">Cell division</keyword>
<comment type="caution">
    <text evidence="12">The sequence shown here is derived from an EMBL/GenBank/DDBJ whole genome shotgun (WGS) entry which is preliminary data.</text>
</comment>
<organism evidence="12 13">
    <name type="scientific">Niallia circulans</name>
    <name type="common">Bacillus circulans</name>
    <dbReference type="NCBI Taxonomy" id="1397"/>
    <lineage>
        <taxon>Bacteria</taxon>
        <taxon>Bacillati</taxon>
        <taxon>Bacillota</taxon>
        <taxon>Bacilli</taxon>
        <taxon>Bacillales</taxon>
        <taxon>Bacillaceae</taxon>
        <taxon>Niallia</taxon>
    </lineage>
</organism>
<evidence type="ECO:0000256" key="6">
    <source>
        <dbReference type="ARBA" id="ARBA00022840"/>
    </source>
</evidence>
<keyword evidence="5 9" id="KW-0547">Nucleotide-binding</keyword>
<keyword evidence="6 9" id="KW-0067">ATP-binding</keyword>
<dbReference type="PANTHER" id="PTHR22683:SF1">
    <property type="entry name" value="TYPE VII SECRETION SYSTEM PROTEIN ESSC"/>
    <property type="match status" value="1"/>
</dbReference>
<dbReference type="PANTHER" id="PTHR22683">
    <property type="entry name" value="SPORULATION PROTEIN RELATED"/>
    <property type="match status" value="1"/>
</dbReference>
<dbReference type="PROSITE" id="PS50901">
    <property type="entry name" value="FTSK"/>
    <property type="match status" value="2"/>
</dbReference>
<evidence type="ECO:0000256" key="3">
    <source>
        <dbReference type="ARBA" id="ARBA00022692"/>
    </source>
</evidence>
<feature type="binding site" evidence="9">
    <location>
        <begin position="1011"/>
        <end position="1018"/>
    </location>
    <ligand>
        <name>ATP</name>
        <dbReference type="ChEBI" id="CHEBI:30616"/>
    </ligand>
</feature>
<dbReference type="GO" id="GO:0005524">
    <property type="term" value="F:ATP binding"/>
    <property type="evidence" value="ECO:0007669"/>
    <property type="project" value="UniProtKB-UniRule"/>
</dbReference>
<dbReference type="Proteomes" id="UP000036045">
    <property type="component" value="Unassembled WGS sequence"/>
</dbReference>
<gene>
    <name evidence="12" type="ORF">ABW02_09170</name>
</gene>
<evidence type="ECO:0000313" key="13">
    <source>
        <dbReference type="Proteomes" id="UP000036045"/>
    </source>
</evidence>
<name>A0A0J1LCM8_NIACI</name>
<comment type="subcellular location">
    <subcellularLocation>
        <location evidence="1">Cell membrane</location>
        <topology evidence="1">Multi-pass membrane protein</topology>
    </subcellularLocation>
</comment>
<keyword evidence="12" id="KW-0131">Cell cycle</keyword>
<keyword evidence="3 10" id="KW-0812">Transmembrane</keyword>
<dbReference type="Pfam" id="PF01580">
    <property type="entry name" value="FtsK_SpoIIIE"/>
    <property type="match status" value="2"/>
</dbReference>
<dbReference type="Gene3D" id="3.40.50.300">
    <property type="entry name" value="P-loop containing nucleotide triphosphate hydrolases"/>
    <property type="match status" value="3"/>
</dbReference>
<accession>A0A0J1LCM8</accession>
<evidence type="ECO:0000259" key="11">
    <source>
        <dbReference type="PROSITE" id="PS50901"/>
    </source>
</evidence>
<dbReference type="PATRIC" id="fig|1397.4.peg.5094"/>
<feature type="transmembrane region" description="Helical" evidence="10">
    <location>
        <begin position="246"/>
        <end position="267"/>
    </location>
</feature>